<reference evidence="2" key="1">
    <citation type="submission" date="2022-11" db="EMBL/GenBank/DDBJ databases">
        <authorList>
            <person name="Petersen C."/>
        </authorList>
    </citation>
    <scope>NUCLEOTIDE SEQUENCE</scope>
    <source>
        <strain evidence="2">IBT 30069</strain>
    </source>
</reference>
<gene>
    <name evidence="2" type="ORF">N7456_001775</name>
</gene>
<dbReference type="EMBL" id="JAPQKH010000002">
    <property type="protein sequence ID" value="KAJ5113241.1"/>
    <property type="molecule type" value="Genomic_DNA"/>
</dbReference>
<accession>A0A9W9G726</accession>
<name>A0A9W9G726_9EURO</name>
<dbReference type="AlphaFoldDB" id="A0A9W9G726"/>
<feature type="compositionally biased region" description="Basic and acidic residues" evidence="1">
    <location>
        <begin position="219"/>
        <end position="231"/>
    </location>
</feature>
<reference evidence="2" key="2">
    <citation type="journal article" date="2023" name="IMA Fungus">
        <title>Comparative genomic study of the Penicillium genus elucidates a diverse pangenome and 15 lateral gene transfer events.</title>
        <authorList>
            <person name="Petersen C."/>
            <person name="Sorensen T."/>
            <person name="Nielsen M.R."/>
            <person name="Sondergaard T.E."/>
            <person name="Sorensen J.L."/>
            <person name="Fitzpatrick D.A."/>
            <person name="Frisvad J.C."/>
            <person name="Nielsen K.L."/>
        </authorList>
    </citation>
    <scope>NUCLEOTIDE SEQUENCE</scope>
    <source>
        <strain evidence="2">IBT 30069</strain>
    </source>
</reference>
<dbReference type="Proteomes" id="UP001149165">
    <property type="component" value="Unassembled WGS sequence"/>
</dbReference>
<evidence type="ECO:0000313" key="3">
    <source>
        <dbReference type="Proteomes" id="UP001149165"/>
    </source>
</evidence>
<organism evidence="2 3">
    <name type="scientific">Penicillium angulare</name>
    <dbReference type="NCBI Taxonomy" id="116970"/>
    <lineage>
        <taxon>Eukaryota</taxon>
        <taxon>Fungi</taxon>
        <taxon>Dikarya</taxon>
        <taxon>Ascomycota</taxon>
        <taxon>Pezizomycotina</taxon>
        <taxon>Eurotiomycetes</taxon>
        <taxon>Eurotiomycetidae</taxon>
        <taxon>Eurotiales</taxon>
        <taxon>Aspergillaceae</taxon>
        <taxon>Penicillium</taxon>
    </lineage>
</organism>
<evidence type="ECO:0000256" key="1">
    <source>
        <dbReference type="SAM" id="MobiDB-lite"/>
    </source>
</evidence>
<dbReference type="InterPro" id="IPR016181">
    <property type="entry name" value="Acyl_CoA_acyltransferase"/>
</dbReference>
<comment type="caution">
    <text evidence="2">The sequence shown here is derived from an EMBL/GenBank/DDBJ whole genome shotgun (WGS) entry which is preliminary data.</text>
</comment>
<feature type="region of interest" description="Disordered" evidence="1">
    <location>
        <begin position="219"/>
        <end position="238"/>
    </location>
</feature>
<dbReference type="OrthoDB" id="64477at2759"/>
<protein>
    <submittedName>
        <fullName evidence="2">Acyl-CoA N-acyltransferase</fullName>
    </submittedName>
</protein>
<sequence>MEDDENEYESKNLKFCVFRCPEDEEFFHELQSDLLEVPEFIAKLPRPMSTKRSTALREDLINNTLLFMVIYSKEGGEYHGNIDGMPITTDEKLFKKPKLIYSALPIEDEERAGTLFLKPSGEDRGHRRCAELGIHISNRMRIEGLEEETARWALNWAFLNAGQHRVELNIPGWDSYDLEKYERVGFREERKRECLYKDGKWWDEVWMGILKKEWKEIKSREEVSSQDVKSEEQDDPMY</sequence>
<dbReference type="PANTHER" id="PTHR43415:SF3">
    <property type="entry name" value="GNAT-FAMILY ACETYLTRANSFERASE"/>
    <property type="match status" value="1"/>
</dbReference>
<dbReference type="SUPFAM" id="SSF55729">
    <property type="entry name" value="Acyl-CoA N-acyltransferases (Nat)"/>
    <property type="match status" value="1"/>
</dbReference>
<evidence type="ECO:0000313" key="2">
    <source>
        <dbReference type="EMBL" id="KAJ5113241.1"/>
    </source>
</evidence>
<keyword evidence="3" id="KW-1185">Reference proteome</keyword>
<dbReference type="PANTHER" id="PTHR43415">
    <property type="entry name" value="SPERMIDINE N(1)-ACETYLTRANSFERASE"/>
    <property type="match status" value="1"/>
</dbReference>
<proteinExistence type="predicted"/>
<dbReference type="Gene3D" id="3.40.630.30">
    <property type="match status" value="1"/>
</dbReference>